<gene>
    <name evidence="1" type="ORF">AWR27_15280</name>
</gene>
<accession>A0A1P9WYX8</accession>
<dbReference type="EMBL" id="CP014263">
    <property type="protein sequence ID" value="AQG80564.1"/>
    <property type="molecule type" value="Genomic_DNA"/>
</dbReference>
<evidence type="ECO:0000313" key="2">
    <source>
        <dbReference type="Proteomes" id="UP000187941"/>
    </source>
</evidence>
<protein>
    <recommendedName>
        <fullName evidence="3">IPT/TIG domain-containing protein</fullName>
    </recommendedName>
</protein>
<reference evidence="1 2" key="1">
    <citation type="submission" date="2016-01" db="EMBL/GenBank/DDBJ databases">
        <authorList>
            <person name="Oliw E.H."/>
        </authorList>
    </citation>
    <scope>NUCLEOTIDE SEQUENCE [LARGE SCALE GENOMIC DNA]</scope>
    <source>
        <strain evidence="1 2">DY10</strain>
    </source>
</reference>
<proteinExistence type="predicted"/>
<sequence>MPDLQDAVVVPGSGSEPAILEATVDGVGKAFISGRSIIIKLPADYKEPNVRITYKVSEGVRVLDPRSGALYPVKANPLPRVCVQKDELGNCKLYYEIVIETPSPLKFTPDSALALTIKEYYQPFRFLFTVDNLDAGMPAQRYFSVRFVNNTTQETFTSENYMVNALNGEPVYVNAPNQNIPKIAKLQLTGSLPVNITAGEYTLTIRSRVEQTIVPGQNSLAGIESVDFPLTIKAGPPIIGLVSPSAPATGVIAISGRNLEPAKRVVVRLTNDFTQTLEGNAAILNTTVAQLALPAIQPSGQYLLDVIPQDGKPYRSLFTIPNARSSQSFAYVGPPKSYTASFDWMPALPAFKGGEALAVRYSFTIGDLSYSTLTTRTVKAVRIISVANPNMVYELTNLGSFRPFALATDFNLWRWKLPDAPQKGDYKLVFEDFDGSVSLPFYRKIRIE</sequence>
<evidence type="ECO:0000313" key="1">
    <source>
        <dbReference type="EMBL" id="AQG80564.1"/>
    </source>
</evidence>
<evidence type="ECO:0008006" key="3">
    <source>
        <dbReference type="Google" id="ProtNLM"/>
    </source>
</evidence>
<dbReference type="Proteomes" id="UP000187941">
    <property type="component" value="Chromosome"/>
</dbReference>
<dbReference type="KEGG" id="smon:AWR27_15280"/>
<organism evidence="1 2">
    <name type="scientific">Spirosoma montaniterrae</name>
    <dbReference type="NCBI Taxonomy" id="1178516"/>
    <lineage>
        <taxon>Bacteria</taxon>
        <taxon>Pseudomonadati</taxon>
        <taxon>Bacteroidota</taxon>
        <taxon>Cytophagia</taxon>
        <taxon>Cytophagales</taxon>
        <taxon>Cytophagaceae</taxon>
        <taxon>Spirosoma</taxon>
    </lineage>
</organism>
<name>A0A1P9WYX8_9BACT</name>
<dbReference type="AlphaFoldDB" id="A0A1P9WYX8"/>
<keyword evidence="2" id="KW-1185">Reference proteome</keyword>